<dbReference type="STRING" id="1121301.SAMN02745912_03538"/>
<organism evidence="1 2">
    <name type="scientific">Paramaledivibacter caminithermalis (strain DSM 15212 / CIP 107654 / DViRD3)</name>
    <name type="common">Clostridium caminithermale</name>
    <dbReference type="NCBI Taxonomy" id="1121301"/>
    <lineage>
        <taxon>Bacteria</taxon>
        <taxon>Bacillati</taxon>
        <taxon>Bacillota</taxon>
        <taxon>Clostridia</taxon>
        <taxon>Peptostreptococcales</taxon>
        <taxon>Caminicellaceae</taxon>
        <taxon>Paramaledivibacter</taxon>
    </lineage>
</organism>
<dbReference type="AlphaFoldDB" id="A0A1M6T3N4"/>
<evidence type="ECO:0000313" key="1">
    <source>
        <dbReference type="EMBL" id="SHK51408.1"/>
    </source>
</evidence>
<dbReference type="Proteomes" id="UP000184465">
    <property type="component" value="Unassembled WGS sequence"/>
</dbReference>
<accession>A0A1M6T3N4</accession>
<dbReference type="EMBL" id="FRAG01000078">
    <property type="protein sequence ID" value="SHK51408.1"/>
    <property type="molecule type" value="Genomic_DNA"/>
</dbReference>
<feature type="non-terminal residue" evidence="1">
    <location>
        <position position="1"/>
    </location>
</feature>
<dbReference type="InterPro" id="IPR003664">
    <property type="entry name" value="FA_synthesis"/>
</dbReference>
<reference evidence="1 2" key="1">
    <citation type="submission" date="2016-11" db="EMBL/GenBank/DDBJ databases">
        <authorList>
            <person name="Jaros S."/>
            <person name="Januszkiewicz K."/>
            <person name="Wedrychowicz H."/>
        </authorList>
    </citation>
    <scope>NUCLEOTIDE SEQUENCE [LARGE SCALE GENOMIC DNA]</scope>
    <source>
        <strain evidence="1 2">DSM 15212</strain>
    </source>
</reference>
<protein>
    <submittedName>
        <fullName evidence="1">Fatty acid synthesis protein</fullName>
    </submittedName>
</protein>
<dbReference type="GO" id="GO:0016747">
    <property type="term" value="F:acyltransferase activity, transferring groups other than amino-acyl groups"/>
    <property type="evidence" value="ECO:0007669"/>
    <property type="project" value="InterPro"/>
</dbReference>
<proteinExistence type="predicted"/>
<gene>
    <name evidence="1" type="ORF">SAMN02745912_03538</name>
</gene>
<dbReference type="GO" id="GO:0006633">
    <property type="term" value="P:fatty acid biosynthetic process"/>
    <property type="evidence" value="ECO:0007669"/>
    <property type="project" value="InterPro"/>
</dbReference>
<keyword evidence="2" id="KW-1185">Reference proteome</keyword>
<name>A0A1M6T3N4_PARC5</name>
<dbReference type="Pfam" id="PF02504">
    <property type="entry name" value="FA_synthesis"/>
    <property type="match status" value="1"/>
</dbReference>
<sequence>KEIAKKEFEKANKAGLKEILAGLAKDTKKADNEAQKVTAPPKEVVTGQISGIDIMDLEDAVKALWKEKIYAESGMGCTGPIVLVNEEKLSTATEILSKAGFVAKAGSDC</sequence>
<evidence type="ECO:0000313" key="2">
    <source>
        <dbReference type="Proteomes" id="UP000184465"/>
    </source>
</evidence>